<protein>
    <submittedName>
        <fullName evidence="3">Retrotransposon protein, putative, Ty3-gypsy subclass</fullName>
    </submittedName>
</protein>
<reference evidence="3" key="1">
    <citation type="journal article" date="2019" name="Sci. Rep.">
        <title>Draft genome of Tanacetum cinerariifolium, the natural source of mosquito coil.</title>
        <authorList>
            <person name="Yamashiro T."/>
            <person name="Shiraishi A."/>
            <person name="Satake H."/>
            <person name="Nakayama K."/>
        </authorList>
    </citation>
    <scope>NUCLEOTIDE SEQUENCE</scope>
</reference>
<dbReference type="PROSITE" id="PS50878">
    <property type="entry name" value="RT_POL"/>
    <property type="match status" value="1"/>
</dbReference>
<dbReference type="InterPro" id="IPR043502">
    <property type="entry name" value="DNA/RNA_pol_sf"/>
</dbReference>
<dbReference type="InterPro" id="IPR056924">
    <property type="entry name" value="SH3_Tf2-1"/>
</dbReference>
<feature type="region of interest" description="Disordered" evidence="1">
    <location>
        <begin position="292"/>
        <end position="312"/>
    </location>
</feature>
<dbReference type="CDD" id="cd09274">
    <property type="entry name" value="RNase_HI_RT_Ty3"/>
    <property type="match status" value="1"/>
</dbReference>
<gene>
    <name evidence="3" type="ORF">Tci_009145</name>
</gene>
<proteinExistence type="predicted"/>
<organism evidence="3">
    <name type="scientific">Tanacetum cinerariifolium</name>
    <name type="common">Dalmatian daisy</name>
    <name type="synonym">Chrysanthemum cinerariifolium</name>
    <dbReference type="NCBI Taxonomy" id="118510"/>
    <lineage>
        <taxon>Eukaryota</taxon>
        <taxon>Viridiplantae</taxon>
        <taxon>Streptophyta</taxon>
        <taxon>Embryophyta</taxon>
        <taxon>Tracheophyta</taxon>
        <taxon>Spermatophyta</taxon>
        <taxon>Magnoliopsida</taxon>
        <taxon>eudicotyledons</taxon>
        <taxon>Gunneridae</taxon>
        <taxon>Pentapetalae</taxon>
        <taxon>asterids</taxon>
        <taxon>campanulids</taxon>
        <taxon>Asterales</taxon>
        <taxon>Asteraceae</taxon>
        <taxon>Asteroideae</taxon>
        <taxon>Anthemideae</taxon>
        <taxon>Anthemidinae</taxon>
        <taxon>Tanacetum</taxon>
    </lineage>
</organism>
<dbReference type="Gene3D" id="3.30.70.270">
    <property type="match status" value="1"/>
</dbReference>
<feature type="compositionally biased region" description="Low complexity" evidence="1">
    <location>
        <begin position="192"/>
        <end position="225"/>
    </location>
</feature>
<feature type="region of interest" description="Disordered" evidence="1">
    <location>
        <begin position="178"/>
        <end position="240"/>
    </location>
</feature>
<dbReference type="AlphaFoldDB" id="A0A6L2JKP8"/>
<feature type="compositionally biased region" description="Acidic residues" evidence="1">
    <location>
        <begin position="104"/>
        <end position="113"/>
    </location>
</feature>
<dbReference type="InterPro" id="IPR036397">
    <property type="entry name" value="RNaseH_sf"/>
</dbReference>
<dbReference type="Pfam" id="PF24626">
    <property type="entry name" value="SH3_Tf2-1"/>
    <property type="match status" value="1"/>
</dbReference>
<dbReference type="SUPFAM" id="SSF56672">
    <property type="entry name" value="DNA/RNA polymerases"/>
    <property type="match status" value="1"/>
</dbReference>
<dbReference type="Gene3D" id="3.30.420.10">
    <property type="entry name" value="Ribonuclease H-like superfamily/Ribonuclease H"/>
    <property type="match status" value="1"/>
</dbReference>
<feature type="compositionally biased region" description="Polar residues" evidence="1">
    <location>
        <begin position="226"/>
        <end position="236"/>
    </location>
</feature>
<dbReference type="InterPro" id="IPR043128">
    <property type="entry name" value="Rev_trsase/Diguanyl_cyclase"/>
</dbReference>
<feature type="compositionally biased region" description="Polar residues" evidence="1">
    <location>
        <begin position="180"/>
        <end position="191"/>
    </location>
</feature>
<dbReference type="GO" id="GO:0004519">
    <property type="term" value="F:endonuclease activity"/>
    <property type="evidence" value="ECO:0007669"/>
    <property type="project" value="UniProtKB-KW"/>
</dbReference>
<dbReference type="GO" id="GO:0003676">
    <property type="term" value="F:nucleic acid binding"/>
    <property type="evidence" value="ECO:0007669"/>
    <property type="project" value="InterPro"/>
</dbReference>
<sequence>MAAPVIPISSYSFEESVGSHVLRVILFGTIPTSIPVIPVVPDEVSIAPADPLVAPEVGAVSVISPARVLDLMDYSSSFDFGPSKYSLPVAPELPLVLPFLCSDDSEADSESEPAEQRPERHESLTDHDVMVSKWRDRVVSRMSSPPRSSPHDTLAPSSEFPFAPVVVPTRDSLTRRVSHRSSNLHSSPYFTSESSSFSSSLDSSSDTSSGLSADSLSDLSSVHSSGCDTSGQSHSGPSIRVASPRLVYPSVRTPRYSEAFMRWRSAPLSTLYPPTTSKSSLDLSSKRLLDSSSPFVGPSRKRCRSPTTLVPSSTPVPGSIALALADLSPHKRFRDSYSSEASRAEHMEIGIRVEVATSDIRKDEEEFEAEVSVGGIMEIVVDQLATGGISESTRGDALDLEGNIYDIAHYMSEVPLDRITECETAQRQLEADQLVASKERAEVGSFDFIIGIDWLANHHAMIVCDEKIVRILYGDEVLIVQGDRSGKVKKSKLSIISCTKTQKYIKKGCPIFLAQVTKKETEDKSEEKRLEDVPTVRDFLEKDGSFRMCIDYREINKLIVKNRYPLSRIDNLFDQLQGSSVYSKIELRSGYHQLRVRDEDIPKTAFRTRYGHYEFQVIPFGLTNAPAVFMVLMHRVCKPYLDKFIIVFIDDILIYSKSEEKHVEPLKLILELLKKEELEKVIAYVSHQLKIHEKNYTTHDLELGAMVFALKMWRHYLYGTKCVVFTDHKSLQHILDQKELNMRQRRWLELLRDYDCEIRYHPGKANVVANSLSQKERIKPLRVQALVMTIGTQLDISTAYHPQTDGQSERTIQTLKDMMRACVIDFGKGWDRHLPLVEFSYNNSYHTSIKTAQFEALYGQKCRSPVCWAEVRDAQLTGPEIIHETTKNIIQIKKRIQTARDRQNSYADKKRKPLEFQAGDKVMLKVSPWKGVIRFGKREKLNRRYIGPFKILAKVGTVAYRLELPE</sequence>
<evidence type="ECO:0000259" key="2">
    <source>
        <dbReference type="PROSITE" id="PS50878"/>
    </source>
</evidence>
<dbReference type="SUPFAM" id="SSF53098">
    <property type="entry name" value="Ribonuclease H-like"/>
    <property type="match status" value="1"/>
</dbReference>
<evidence type="ECO:0000313" key="3">
    <source>
        <dbReference type="EMBL" id="GEU37167.1"/>
    </source>
</evidence>
<dbReference type="InterPro" id="IPR012337">
    <property type="entry name" value="RNaseH-like_sf"/>
</dbReference>
<dbReference type="GO" id="GO:0016787">
    <property type="term" value="F:hydrolase activity"/>
    <property type="evidence" value="ECO:0007669"/>
    <property type="project" value="UniProtKB-KW"/>
</dbReference>
<dbReference type="Pfam" id="PF00078">
    <property type="entry name" value="RVT_1"/>
    <property type="match status" value="1"/>
</dbReference>
<dbReference type="EMBL" id="BKCJ010000894">
    <property type="protein sequence ID" value="GEU37167.1"/>
    <property type="molecule type" value="Genomic_DNA"/>
</dbReference>
<dbReference type="PANTHER" id="PTHR37984">
    <property type="entry name" value="PROTEIN CBG26694"/>
    <property type="match status" value="1"/>
</dbReference>
<dbReference type="InterPro" id="IPR050951">
    <property type="entry name" value="Retrovirus_Pol_polyprotein"/>
</dbReference>
<dbReference type="CDD" id="cd01647">
    <property type="entry name" value="RT_LTR"/>
    <property type="match status" value="1"/>
</dbReference>
<dbReference type="PANTHER" id="PTHR37984:SF5">
    <property type="entry name" value="PROTEIN NYNRIN-LIKE"/>
    <property type="match status" value="1"/>
</dbReference>
<comment type="caution">
    <text evidence="3">The sequence shown here is derived from an EMBL/GenBank/DDBJ whole genome shotgun (WGS) entry which is preliminary data.</text>
</comment>
<accession>A0A6L2JKP8</accession>
<feature type="compositionally biased region" description="Basic and acidic residues" evidence="1">
    <location>
        <begin position="114"/>
        <end position="139"/>
    </location>
</feature>
<dbReference type="GO" id="GO:0003964">
    <property type="term" value="F:RNA-directed DNA polymerase activity"/>
    <property type="evidence" value="ECO:0007669"/>
    <property type="project" value="UniProtKB-KW"/>
</dbReference>
<feature type="region of interest" description="Disordered" evidence="1">
    <location>
        <begin position="104"/>
        <end position="159"/>
    </location>
</feature>
<dbReference type="InterPro" id="IPR000477">
    <property type="entry name" value="RT_dom"/>
</dbReference>
<feature type="domain" description="Reverse transcriptase" evidence="2">
    <location>
        <begin position="520"/>
        <end position="707"/>
    </location>
</feature>
<name>A0A6L2JKP8_TANCI</name>
<dbReference type="Gene3D" id="3.10.10.10">
    <property type="entry name" value="HIV Type 1 Reverse Transcriptase, subunit A, domain 1"/>
    <property type="match status" value="1"/>
</dbReference>
<evidence type="ECO:0000256" key="1">
    <source>
        <dbReference type="SAM" id="MobiDB-lite"/>
    </source>
</evidence>